<evidence type="ECO:0000313" key="2">
    <source>
        <dbReference type="EMBL" id="SCG38042.1"/>
    </source>
</evidence>
<organism evidence="2 3">
    <name type="scientific">Micromonospora echinaurantiaca</name>
    <dbReference type="NCBI Taxonomy" id="47857"/>
    <lineage>
        <taxon>Bacteria</taxon>
        <taxon>Bacillati</taxon>
        <taxon>Actinomycetota</taxon>
        <taxon>Actinomycetes</taxon>
        <taxon>Micromonosporales</taxon>
        <taxon>Micromonosporaceae</taxon>
        <taxon>Micromonospora</taxon>
    </lineage>
</organism>
<evidence type="ECO:0000256" key="1">
    <source>
        <dbReference type="SAM" id="MobiDB-lite"/>
    </source>
</evidence>
<protein>
    <submittedName>
        <fullName evidence="2">Uncharacterized protein</fullName>
    </submittedName>
</protein>
<dbReference type="AlphaFoldDB" id="A0A1C5GW74"/>
<proteinExistence type="predicted"/>
<keyword evidence="3" id="KW-1185">Reference proteome</keyword>
<accession>A0A1C5GW74</accession>
<dbReference type="Proteomes" id="UP000198217">
    <property type="component" value="Chromosome I"/>
</dbReference>
<reference evidence="2 3" key="1">
    <citation type="submission" date="2016-06" db="EMBL/GenBank/DDBJ databases">
        <authorList>
            <person name="Kjaerup R.B."/>
            <person name="Dalgaard T.S."/>
            <person name="Juul-Madsen H.R."/>
        </authorList>
    </citation>
    <scope>NUCLEOTIDE SEQUENCE [LARGE SCALE GENOMIC DNA]</scope>
    <source>
        <strain evidence="2 3">DSM 43904</strain>
    </source>
</reference>
<name>A0A1C5GW74_9ACTN</name>
<gene>
    <name evidence="2" type="ORF">GA0070609_0513</name>
</gene>
<evidence type="ECO:0000313" key="3">
    <source>
        <dbReference type="Proteomes" id="UP000198217"/>
    </source>
</evidence>
<sequence>MLWSSRQKGTAAPGASGGTGARVATPPISVARARGRRHPDSGPPPTKAPPIRTLGLVLLDPDVENEVAYELCQLVGRAILPFRGIGQVPATAGTAFFFRDSAGEYLLTADALTDAPLGELGLRASLTEPAGAAGDVVPAPKSWLHRTELGVAILPTAGLHEDARRAGWRWRTQQVAESVAAGADVVARIGAEPGSAFVLANGVREDGSRPLEVAIEQVARSGDAVRITTELPPGYVGAPVFGVQADAAGEVALHCLGLVLPATVRGHPVATFDRIRAALPAAPGPA</sequence>
<feature type="region of interest" description="Disordered" evidence="1">
    <location>
        <begin position="1"/>
        <end position="25"/>
    </location>
</feature>
<dbReference type="EMBL" id="LT607750">
    <property type="protein sequence ID" value="SCG38042.1"/>
    <property type="molecule type" value="Genomic_DNA"/>
</dbReference>
<feature type="region of interest" description="Disordered" evidence="1">
    <location>
        <begin position="32"/>
        <end position="51"/>
    </location>
</feature>